<evidence type="ECO:0000313" key="2">
    <source>
        <dbReference type="EMBL" id="CAL1291203.1"/>
    </source>
</evidence>
<accession>A0AAV2B4R3</accession>
<feature type="signal peptide" evidence="1">
    <location>
        <begin position="1"/>
        <end position="19"/>
    </location>
</feature>
<keyword evidence="1" id="KW-0732">Signal</keyword>
<protein>
    <submittedName>
        <fullName evidence="2">Uncharacterized protein</fullName>
    </submittedName>
</protein>
<proteinExistence type="predicted"/>
<dbReference type="EMBL" id="CAXIEN010000277">
    <property type="protein sequence ID" value="CAL1291203.1"/>
    <property type="molecule type" value="Genomic_DNA"/>
</dbReference>
<feature type="chain" id="PRO_5043942965" evidence="1">
    <location>
        <begin position="20"/>
        <end position="226"/>
    </location>
</feature>
<organism evidence="2 3">
    <name type="scientific">Larinioides sclopetarius</name>
    <dbReference type="NCBI Taxonomy" id="280406"/>
    <lineage>
        <taxon>Eukaryota</taxon>
        <taxon>Metazoa</taxon>
        <taxon>Ecdysozoa</taxon>
        <taxon>Arthropoda</taxon>
        <taxon>Chelicerata</taxon>
        <taxon>Arachnida</taxon>
        <taxon>Araneae</taxon>
        <taxon>Araneomorphae</taxon>
        <taxon>Entelegynae</taxon>
        <taxon>Araneoidea</taxon>
        <taxon>Araneidae</taxon>
        <taxon>Larinioides</taxon>
    </lineage>
</organism>
<name>A0AAV2B4R3_9ARAC</name>
<comment type="caution">
    <text evidence="2">The sequence shown here is derived from an EMBL/GenBank/DDBJ whole genome shotgun (WGS) entry which is preliminary data.</text>
</comment>
<dbReference type="Proteomes" id="UP001497382">
    <property type="component" value="Unassembled WGS sequence"/>
</dbReference>
<sequence>MGVIKTLFIFAGMMKYNSATFFALLAVSQADCSVDGLRCCLSEFLPLVSPAGIRLTKENLNNTCKVAKGSLECIEDFSDHCVARGNDILEGNINKSKAFIITACGDNFLENVEEYEDCFTNSSPSFQKCYNKTLLPDAVGNDDEAMWKAECCAYKNLRNCAVQTVEDSCGITASELLQKEIVNINGIGLEVACEDVFHECSNSGMMLASSLLPFILLYALYTFRIL</sequence>
<evidence type="ECO:0000256" key="1">
    <source>
        <dbReference type="SAM" id="SignalP"/>
    </source>
</evidence>
<dbReference type="PANTHER" id="PTHR33964:SF1">
    <property type="entry name" value="RE45066P"/>
    <property type="match status" value="1"/>
</dbReference>
<dbReference type="PANTHER" id="PTHR33964">
    <property type="entry name" value="RE45066P-RELATED"/>
    <property type="match status" value="1"/>
</dbReference>
<reference evidence="2 3" key="1">
    <citation type="submission" date="2024-04" db="EMBL/GenBank/DDBJ databases">
        <authorList>
            <person name="Rising A."/>
            <person name="Reimegard J."/>
            <person name="Sonavane S."/>
            <person name="Akerstrom W."/>
            <person name="Nylinder S."/>
            <person name="Hedman E."/>
            <person name="Kallberg Y."/>
        </authorList>
    </citation>
    <scope>NUCLEOTIDE SEQUENCE [LARGE SCALE GENOMIC DNA]</scope>
</reference>
<keyword evidence="3" id="KW-1185">Reference proteome</keyword>
<gene>
    <name evidence="2" type="ORF">LARSCL_LOCUS16949</name>
</gene>
<dbReference type="AlphaFoldDB" id="A0AAV2B4R3"/>
<evidence type="ECO:0000313" key="3">
    <source>
        <dbReference type="Proteomes" id="UP001497382"/>
    </source>
</evidence>